<evidence type="ECO:0000313" key="6">
    <source>
        <dbReference type="EMBL" id="OAD44436.1"/>
    </source>
</evidence>
<dbReference type="STRING" id="1333662.LPB303_12370"/>
<dbReference type="Gene3D" id="3.50.50.60">
    <property type="entry name" value="FAD/NAD(P)-binding domain"/>
    <property type="match status" value="1"/>
</dbReference>
<name>A0A176TAI5_9FLAO</name>
<dbReference type="SUPFAM" id="SSF51905">
    <property type="entry name" value="FAD/NAD(P)-binding domain"/>
    <property type="match status" value="1"/>
</dbReference>
<evidence type="ECO:0000256" key="1">
    <source>
        <dbReference type="ARBA" id="ARBA00001974"/>
    </source>
</evidence>
<dbReference type="OrthoDB" id="9766816at2"/>
<dbReference type="AlphaFoldDB" id="A0A176TAI5"/>
<organism evidence="6 7">
    <name type="scientific">Polaribacter atrinae</name>
    <dbReference type="NCBI Taxonomy" id="1333662"/>
    <lineage>
        <taxon>Bacteria</taxon>
        <taxon>Pseudomonadati</taxon>
        <taxon>Bacteroidota</taxon>
        <taxon>Flavobacteriia</taxon>
        <taxon>Flavobacteriales</taxon>
        <taxon>Flavobacteriaceae</taxon>
    </lineage>
</organism>
<sequence>MKYTIIGAGIGGLTTALAFEKKGIEYQIFEKAPVLNEVGAGIWLAPNALQVLESLGVLEDVVSNGNSIDRITIGEQDLSPISDSCQDFIKDIFGYTTVAIHRAALQKLLFEKIPQEKIFLNKGFESFRELESGIIEVFFDDNSKIKTNFLIAADGINSKVRDQLFPESTKRYSGQTCWRGITDLTLKEDFLHRGFELWGDKIRFGISKVSKDKVYWFAVVLSKENVQEDLSLVKEKLLKMFSEFDPLITNLIAATEIHQIIKSDIHDLKPLKKWHKNNICLIGDAAHATTPNMGQGGAQAIEGAYYLSKLIATQKDENVFESFQQKRQKKVSMVVNQSWTTGKMAHWKYGQGFRNFILKNIPKSIINKKMIALYQIEK</sequence>
<dbReference type="EMBL" id="LVWE01000050">
    <property type="protein sequence ID" value="OAD44436.1"/>
    <property type="molecule type" value="Genomic_DNA"/>
</dbReference>
<dbReference type="GO" id="GO:0016491">
    <property type="term" value="F:oxidoreductase activity"/>
    <property type="evidence" value="ECO:0007669"/>
    <property type="project" value="UniProtKB-KW"/>
</dbReference>
<evidence type="ECO:0000256" key="4">
    <source>
        <dbReference type="ARBA" id="ARBA00023002"/>
    </source>
</evidence>
<dbReference type="Pfam" id="PF01494">
    <property type="entry name" value="FAD_binding_3"/>
    <property type="match status" value="1"/>
</dbReference>
<comment type="caution">
    <text evidence="6">The sequence shown here is derived from an EMBL/GenBank/DDBJ whole genome shotgun (WGS) entry which is preliminary data.</text>
</comment>
<evidence type="ECO:0000259" key="5">
    <source>
        <dbReference type="Pfam" id="PF01494"/>
    </source>
</evidence>
<protein>
    <submittedName>
        <fullName evidence="6">Zeaxanthin epoxidase</fullName>
    </submittedName>
</protein>
<dbReference type="RefSeq" id="WP_068450631.1">
    <property type="nucleotide sequence ID" value="NZ_CP150660.1"/>
</dbReference>
<proteinExistence type="predicted"/>
<dbReference type="InterPro" id="IPR036188">
    <property type="entry name" value="FAD/NAD-bd_sf"/>
</dbReference>
<keyword evidence="4" id="KW-0560">Oxidoreductase</keyword>
<dbReference type="PANTHER" id="PTHR46496">
    <property type="match status" value="1"/>
</dbReference>
<accession>A0A176TAI5</accession>
<comment type="cofactor">
    <cofactor evidence="1">
        <name>FAD</name>
        <dbReference type="ChEBI" id="CHEBI:57692"/>
    </cofactor>
</comment>
<gene>
    <name evidence="6" type="ORF">LPB303_12370</name>
</gene>
<dbReference type="GO" id="GO:0071949">
    <property type="term" value="F:FAD binding"/>
    <property type="evidence" value="ECO:0007669"/>
    <property type="project" value="InterPro"/>
</dbReference>
<dbReference type="Proteomes" id="UP000076923">
    <property type="component" value="Unassembled WGS sequence"/>
</dbReference>
<evidence type="ECO:0000313" key="7">
    <source>
        <dbReference type="Proteomes" id="UP000076923"/>
    </source>
</evidence>
<evidence type="ECO:0000256" key="2">
    <source>
        <dbReference type="ARBA" id="ARBA00022630"/>
    </source>
</evidence>
<evidence type="ECO:0000256" key="3">
    <source>
        <dbReference type="ARBA" id="ARBA00022827"/>
    </source>
</evidence>
<dbReference type="InterPro" id="IPR002938">
    <property type="entry name" value="FAD-bd"/>
</dbReference>
<dbReference type="PRINTS" id="PR00420">
    <property type="entry name" value="RNGMNOXGNASE"/>
</dbReference>
<keyword evidence="7" id="KW-1185">Reference proteome</keyword>
<feature type="domain" description="FAD-binding" evidence="5">
    <location>
        <begin position="4"/>
        <end position="337"/>
    </location>
</feature>
<keyword evidence="3" id="KW-0274">FAD</keyword>
<reference evidence="6 7" key="1">
    <citation type="submission" date="2016-02" db="EMBL/GenBank/DDBJ databases">
        <title>Draft genome sequence of Polaribacter atrinae KACC17473.</title>
        <authorList>
            <person name="Shin S.-K."/>
            <person name="Yi H."/>
        </authorList>
    </citation>
    <scope>NUCLEOTIDE SEQUENCE [LARGE SCALE GENOMIC DNA]</scope>
    <source>
        <strain evidence="6 7">KACC 17473</strain>
    </source>
</reference>
<keyword evidence="2" id="KW-0285">Flavoprotein</keyword>
<dbReference type="PANTHER" id="PTHR46496:SF1">
    <property type="entry name" value="ZEAXANTHIN EPOXIDASE, CHLOROPLASTIC"/>
    <property type="match status" value="1"/>
</dbReference>